<dbReference type="PANTHER" id="PTHR43300">
    <property type="entry name" value="ACETYLTRANSFERASE"/>
    <property type="match status" value="1"/>
</dbReference>
<dbReference type="GO" id="GO:0016740">
    <property type="term" value="F:transferase activity"/>
    <property type="evidence" value="ECO:0007669"/>
    <property type="project" value="UniProtKB-KW"/>
</dbReference>
<dbReference type="InterPro" id="IPR001451">
    <property type="entry name" value="Hexapep"/>
</dbReference>
<dbReference type="Pfam" id="PF00132">
    <property type="entry name" value="Hexapep"/>
    <property type="match status" value="1"/>
</dbReference>
<organism evidence="2 3">
    <name type="scientific">Haladaptatus litoreus</name>
    <dbReference type="NCBI Taxonomy" id="553468"/>
    <lineage>
        <taxon>Archaea</taxon>
        <taxon>Methanobacteriati</taxon>
        <taxon>Methanobacteriota</taxon>
        <taxon>Stenosarchaea group</taxon>
        <taxon>Halobacteria</taxon>
        <taxon>Halobacteriales</taxon>
        <taxon>Haladaptataceae</taxon>
        <taxon>Haladaptatus</taxon>
    </lineage>
</organism>
<sequence length="173" mass="18844">MSDDTTRRHERITHHATPGGLNSLQYWTTARSPLRVAIQYLVIWLVRINPSLRLKSWLLRRIGVSVGKGVSWGLESTPDVFWPDLITVEDHAIIGYDATILCHEFLQDEYRTGEVKIGERAMIGAGAVILPGVEVGAGAQVAANSLVTRDVPAGETVAGVPAKAMSSEELDSE</sequence>
<gene>
    <name evidence="2" type="ORF">SAMN05421858_1603</name>
</gene>
<evidence type="ECO:0000313" key="2">
    <source>
        <dbReference type="EMBL" id="SIR14906.1"/>
    </source>
</evidence>
<evidence type="ECO:0000313" key="3">
    <source>
        <dbReference type="Proteomes" id="UP000186914"/>
    </source>
</evidence>
<dbReference type="Proteomes" id="UP000186914">
    <property type="component" value="Unassembled WGS sequence"/>
</dbReference>
<dbReference type="InterPro" id="IPR018357">
    <property type="entry name" value="Hexapep_transf_CS"/>
</dbReference>
<proteinExistence type="predicted"/>
<dbReference type="InterPro" id="IPR050179">
    <property type="entry name" value="Trans_hexapeptide_repeat"/>
</dbReference>
<dbReference type="CDD" id="cd04647">
    <property type="entry name" value="LbH_MAT_like"/>
    <property type="match status" value="1"/>
</dbReference>
<evidence type="ECO:0000256" key="1">
    <source>
        <dbReference type="ARBA" id="ARBA00022679"/>
    </source>
</evidence>
<dbReference type="PROSITE" id="PS00101">
    <property type="entry name" value="HEXAPEP_TRANSFERASES"/>
    <property type="match status" value="1"/>
</dbReference>
<keyword evidence="1 2" id="KW-0808">Transferase</keyword>
<name>A0A1N6YK60_9EURY</name>
<keyword evidence="3" id="KW-1185">Reference proteome</keyword>
<dbReference type="SUPFAM" id="SSF51161">
    <property type="entry name" value="Trimeric LpxA-like enzymes"/>
    <property type="match status" value="1"/>
</dbReference>
<dbReference type="InterPro" id="IPR011004">
    <property type="entry name" value="Trimer_LpxA-like_sf"/>
</dbReference>
<reference evidence="3" key="1">
    <citation type="submission" date="2017-01" db="EMBL/GenBank/DDBJ databases">
        <authorList>
            <person name="Varghese N."/>
            <person name="Submissions S."/>
        </authorList>
    </citation>
    <scope>NUCLEOTIDE SEQUENCE [LARGE SCALE GENOMIC DNA]</scope>
    <source>
        <strain evidence="3">CGMCC 1.7737</strain>
    </source>
</reference>
<dbReference type="OrthoDB" id="30669at2157"/>
<accession>A0A1N6YK60</accession>
<dbReference type="EMBL" id="FTNO01000001">
    <property type="protein sequence ID" value="SIR14906.1"/>
    <property type="molecule type" value="Genomic_DNA"/>
</dbReference>
<protein>
    <submittedName>
        <fullName evidence="2">Transferase hexapeptide (Six repeat-containing protein)</fullName>
    </submittedName>
</protein>
<dbReference type="Gene3D" id="2.160.10.10">
    <property type="entry name" value="Hexapeptide repeat proteins"/>
    <property type="match status" value="1"/>
</dbReference>
<dbReference type="AlphaFoldDB" id="A0A1N6YK60"/>
<dbReference type="RefSeq" id="WP_076429466.1">
    <property type="nucleotide sequence ID" value="NZ_FTNO01000001.1"/>
</dbReference>
<dbReference type="PANTHER" id="PTHR43300:SF11">
    <property type="entry name" value="ACETYLTRANSFERASE RV3034C-RELATED"/>
    <property type="match status" value="1"/>
</dbReference>